<evidence type="ECO:0000313" key="2">
    <source>
        <dbReference type="EMBL" id="ARD85141.1"/>
    </source>
</evidence>
<evidence type="ECO:0000313" key="5">
    <source>
        <dbReference type="Proteomes" id="UP000546917"/>
    </source>
</evidence>
<dbReference type="Proteomes" id="UP000192050">
    <property type="component" value="Chromosome"/>
</dbReference>
<reference evidence="3 5" key="2">
    <citation type="submission" date="2020-05" db="EMBL/GenBank/DDBJ databases">
        <authorList>
            <person name="Zhang R."/>
        </authorList>
    </citation>
    <scope>NUCLEOTIDE SEQUENCE [LARGE SCALE GENOMIC DNA]</scope>
    <source>
        <strain evidence="3 5">DSM 28986</strain>
    </source>
</reference>
<dbReference type="GeneID" id="84217868"/>
<dbReference type="STRING" id="74969.FAD_1273"/>
<evidence type="ECO:0000313" key="3">
    <source>
        <dbReference type="EMBL" id="NOL59846.1"/>
    </source>
</evidence>
<proteinExistence type="predicted"/>
<dbReference type="SMART" id="SM00849">
    <property type="entry name" value="Lactamase_B"/>
    <property type="match status" value="1"/>
</dbReference>
<evidence type="ECO:0000313" key="4">
    <source>
        <dbReference type="Proteomes" id="UP000192050"/>
    </source>
</evidence>
<dbReference type="RefSeq" id="WP_081142735.1">
    <property type="nucleotide sequence ID" value="NZ_CP015363.1"/>
</dbReference>
<dbReference type="SUPFAM" id="SSF56281">
    <property type="entry name" value="Metallo-hydrolase/oxidoreductase"/>
    <property type="match status" value="1"/>
</dbReference>
<accession>A0A1V0N4V2</accession>
<dbReference type="Gene3D" id="3.60.15.10">
    <property type="entry name" value="Ribonuclease Z/Hydroxyacylglutathione hydrolase-like"/>
    <property type="match status" value="1"/>
</dbReference>
<keyword evidence="4" id="KW-1185">Reference proteome</keyword>
<sequence>MNSIQKIEVPIEIRALKTANVYSINGDYNYIVDTGMSENGYRQIANTIDLSRIDMCIISHLHIDHIGGALYLEKNHNIPVYISKNDYDTIKNMVDNRQEYFSEYRNLMISNGVPEELFSNITEGNPVMKFMDYYASLNLNIIGNMAMKDTDIIDVPGHSPGSVAIYLKDIRAMVTGDHVLKNISPNISVYRNNVDYLGMYIESLKKIQNYDTEIAYPGHRDTFTNFAERIDQIIQHHEKRMYKISLELNTWKNAFELASSIAWSRGRKMDDMNNMEKNFAILETVAHLVHMERTGKIDSKYSGETILYHSIAGQFPPNQQVD</sequence>
<dbReference type="KEGG" id="fai:FAD_1273"/>
<dbReference type="InterPro" id="IPR001279">
    <property type="entry name" value="Metallo-B-lactamas"/>
</dbReference>
<dbReference type="PANTHER" id="PTHR23131:SF4">
    <property type="entry name" value="METALLO-BETA-LACTAMASE SUPERFAMILY POTEIN"/>
    <property type="match status" value="1"/>
</dbReference>
<dbReference type="Pfam" id="PF00753">
    <property type="entry name" value="Lactamase_B"/>
    <property type="match status" value="1"/>
</dbReference>
<dbReference type="EMBL" id="JABGBP010000103">
    <property type="protein sequence ID" value="NOL59846.1"/>
    <property type="molecule type" value="Genomic_DNA"/>
</dbReference>
<gene>
    <name evidence="2" type="ORF">FAD_1273</name>
    <name evidence="3" type="ORF">HLB00_03230</name>
</gene>
<dbReference type="PANTHER" id="PTHR23131">
    <property type="entry name" value="ENDORIBONUCLEASE LACTB2"/>
    <property type="match status" value="1"/>
</dbReference>
<protein>
    <submittedName>
        <fullName evidence="3">MBL fold metallo-hydrolase</fullName>
    </submittedName>
    <submittedName>
        <fullName evidence="2">Zn-dependent hydrolase</fullName>
    </submittedName>
</protein>
<dbReference type="Proteomes" id="UP000546917">
    <property type="component" value="Unassembled WGS sequence"/>
</dbReference>
<dbReference type="InterPro" id="IPR050662">
    <property type="entry name" value="Sec-metab_biosynth-thioest"/>
</dbReference>
<name>A0A1V0N4V2_9ARCH</name>
<keyword evidence="2" id="KW-0378">Hydrolase</keyword>
<dbReference type="OrthoDB" id="205181at2157"/>
<organism evidence="2 4">
    <name type="scientific">Ferroplasma acidiphilum</name>
    <dbReference type="NCBI Taxonomy" id="74969"/>
    <lineage>
        <taxon>Archaea</taxon>
        <taxon>Methanobacteriati</taxon>
        <taxon>Thermoplasmatota</taxon>
        <taxon>Thermoplasmata</taxon>
        <taxon>Thermoplasmatales</taxon>
        <taxon>Ferroplasmaceae</taxon>
        <taxon>Ferroplasma</taxon>
    </lineage>
</organism>
<evidence type="ECO:0000259" key="1">
    <source>
        <dbReference type="SMART" id="SM00849"/>
    </source>
</evidence>
<reference evidence="2 4" key="1">
    <citation type="submission" date="2011-10" db="EMBL/GenBank/DDBJ databases">
        <title>Metabolic and evolutionary patterns in the extreme acidophile Ferroplasma acidiphilum.</title>
        <authorList>
            <person name="Golyshina O.V."/>
            <person name="Kozyavkin S.A."/>
            <person name="Tatusov R.L."/>
            <person name="Slesarev A.I."/>
            <person name="Golyshin P.N."/>
        </authorList>
    </citation>
    <scope>NUCLEOTIDE SEQUENCE [LARGE SCALE GENOMIC DNA]</scope>
    <source>
        <strain evidence="2">Berkeley</strain>
        <strain evidence="4">Y</strain>
    </source>
</reference>
<dbReference type="InterPro" id="IPR036866">
    <property type="entry name" value="RibonucZ/Hydroxyglut_hydro"/>
</dbReference>
<dbReference type="InterPro" id="IPR036388">
    <property type="entry name" value="WH-like_DNA-bd_sf"/>
</dbReference>
<dbReference type="AlphaFoldDB" id="A0A1V0N4V2"/>
<feature type="domain" description="Metallo-beta-lactamase" evidence="1">
    <location>
        <begin position="18"/>
        <end position="219"/>
    </location>
</feature>
<dbReference type="GO" id="GO:0016787">
    <property type="term" value="F:hydrolase activity"/>
    <property type="evidence" value="ECO:0007669"/>
    <property type="project" value="UniProtKB-KW"/>
</dbReference>
<dbReference type="Gene3D" id="1.10.10.10">
    <property type="entry name" value="Winged helix-like DNA-binding domain superfamily/Winged helix DNA-binding domain"/>
    <property type="match status" value="1"/>
</dbReference>
<dbReference type="EMBL" id="CP015363">
    <property type="protein sequence ID" value="ARD85141.1"/>
    <property type="molecule type" value="Genomic_DNA"/>
</dbReference>